<gene>
    <name evidence="2" type="ORF">ILUMI_03886</name>
</gene>
<dbReference type="Proteomes" id="UP000801492">
    <property type="component" value="Unassembled WGS sequence"/>
</dbReference>
<evidence type="ECO:0000256" key="1">
    <source>
        <dbReference type="SAM" id="MobiDB-lite"/>
    </source>
</evidence>
<dbReference type="PANTHER" id="PTHR10773">
    <property type="entry name" value="DNA-DIRECTED RNA POLYMERASES I, II, AND III SUBUNIT RPABC2"/>
    <property type="match status" value="1"/>
</dbReference>
<evidence type="ECO:0000313" key="3">
    <source>
        <dbReference type="Proteomes" id="UP000801492"/>
    </source>
</evidence>
<sequence length="253" mass="29747">MILNKRMKLILELSKKASGTLEQQNQNAINTFSALEDKPGDHSVPSSSHYQYESDLNVEEAVTTISNSRNPEDLEVPSDIGDDSDYHPSASSDNEETILKAPKKTAMKIRKVVLKEKMGRKRMKHENRKEKLIPDREMKAPCKVECRNKCRLKLKEERRKDIVQEFWKIDTVEPDRRGHHKMRPHKITEEVKNTIRNHIQQFPVMPSHYTRKKCSKMYLEEHLSILKMHRLYLESMQQENKQQAQRSNNTEKS</sequence>
<reference evidence="2" key="1">
    <citation type="submission" date="2019-08" db="EMBL/GenBank/DDBJ databases">
        <title>The genome of the North American firefly Photinus pyralis.</title>
        <authorList>
            <consortium name="Photinus pyralis genome working group"/>
            <person name="Fallon T.R."/>
            <person name="Sander Lower S.E."/>
            <person name="Weng J.-K."/>
        </authorList>
    </citation>
    <scope>NUCLEOTIDE SEQUENCE</scope>
    <source>
        <strain evidence="2">TRF0915ILg1</strain>
        <tissue evidence="2">Whole body</tissue>
    </source>
</reference>
<keyword evidence="3" id="KW-1185">Reference proteome</keyword>
<comment type="caution">
    <text evidence="2">The sequence shown here is derived from an EMBL/GenBank/DDBJ whole genome shotgun (WGS) entry which is preliminary data.</text>
</comment>
<accession>A0A8K0DDV0</accession>
<dbReference type="PANTHER" id="PTHR10773:SF19">
    <property type="match status" value="1"/>
</dbReference>
<dbReference type="EMBL" id="VTPC01001342">
    <property type="protein sequence ID" value="KAF2902306.1"/>
    <property type="molecule type" value="Genomic_DNA"/>
</dbReference>
<feature type="region of interest" description="Disordered" evidence="1">
    <location>
        <begin position="67"/>
        <end position="104"/>
    </location>
</feature>
<protein>
    <submittedName>
        <fullName evidence="2">Uncharacterized protein</fullName>
    </submittedName>
</protein>
<dbReference type="AlphaFoldDB" id="A0A8K0DDV0"/>
<evidence type="ECO:0000313" key="2">
    <source>
        <dbReference type="EMBL" id="KAF2902306.1"/>
    </source>
</evidence>
<feature type="compositionally biased region" description="Acidic residues" evidence="1">
    <location>
        <begin position="73"/>
        <end position="83"/>
    </location>
</feature>
<name>A0A8K0DDV0_IGNLU</name>
<dbReference type="OrthoDB" id="6774481at2759"/>
<organism evidence="2 3">
    <name type="scientific">Ignelater luminosus</name>
    <name type="common">Cucubano</name>
    <name type="synonym">Pyrophorus luminosus</name>
    <dbReference type="NCBI Taxonomy" id="2038154"/>
    <lineage>
        <taxon>Eukaryota</taxon>
        <taxon>Metazoa</taxon>
        <taxon>Ecdysozoa</taxon>
        <taxon>Arthropoda</taxon>
        <taxon>Hexapoda</taxon>
        <taxon>Insecta</taxon>
        <taxon>Pterygota</taxon>
        <taxon>Neoptera</taxon>
        <taxon>Endopterygota</taxon>
        <taxon>Coleoptera</taxon>
        <taxon>Polyphaga</taxon>
        <taxon>Elateriformia</taxon>
        <taxon>Elateroidea</taxon>
        <taxon>Elateridae</taxon>
        <taxon>Agrypninae</taxon>
        <taxon>Pyrophorini</taxon>
        <taxon>Ignelater</taxon>
    </lineage>
</organism>
<proteinExistence type="predicted"/>